<dbReference type="Proteomes" id="UP000000310">
    <property type="component" value="Chromosome"/>
</dbReference>
<evidence type="ECO:0000313" key="4">
    <source>
        <dbReference type="Proteomes" id="UP000000310"/>
    </source>
</evidence>
<dbReference type="HOGENOM" id="CLU_1676379_0_0_10"/>
<feature type="compositionally biased region" description="Basic and acidic residues" evidence="1">
    <location>
        <begin position="26"/>
        <end position="36"/>
    </location>
</feature>
<dbReference type="STRING" id="762903.Pedsa_1066"/>
<evidence type="ECO:0000313" key="3">
    <source>
        <dbReference type="EMBL" id="ADY51636.1"/>
    </source>
</evidence>
<proteinExistence type="predicted"/>
<dbReference type="RefSeq" id="WP_013632135.1">
    <property type="nucleotide sequence ID" value="NC_015177.1"/>
</dbReference>
<dbReference type="EMBL" id="CP002545">
    <property type="protein sequence ID" value="ADY51636.1"/>
    <property type="molecule type" value="Genomic_DNA"/>
</dbReference>
<feature type="compositionally biased region" description="Basic and acidic residues" evidence="1">
    <location>
        <begin position="133"/>
        <end position="143"/>
    </location>
</feature>
<feature type="region of interest" description="Disordered" evidence="1">
    <location>
        <begin position="133"/>
        <end position="157"/>
    </location>
</feature>
<accession>F0SBJ0</accession>
<keyword evidence="4" id="KW-1185">Reference proteome</keyword>
<gene>
    <name evidence="3" type="ordered locus">Pedsa_1066</name>
</gene>
<dbReference type="AlphaFoldDB" id="F0SBJ0"/>
<feature type="region of interest" description="Disordered" evidence="1">
    <location>
        <begin position="24"/>
        <end position="55"/>
    </location>
</feature>
<dbReference type="KEGG" id="psn:Pedsa_1066"/>
<evidence type="ECO:0000256" key="2">
    <source>
        <dbReference type="SAM" id="SignalP"/>
    </source>
</evidence>
<protein>
    <submittedName>
        <fullName evidence="3">Uncharacterized protein</fullName>
    </submittedName>
</protein>
<organism evidence="3 4">
    <name type="scientific">Pseudopedobacter saltans (strain ATCC 51119 / DSM 12145 / JCM 21818 / CCUG 39354 / LMG 10337 / NBRC 100064 / NCIMB 13643)</name>
    <name type="common">Pedobacter saltans</name>
    <dbReference type="NCBI Taxonomy" id="762903"/>
    <lineage>
        <taxon>Bacteria</taxon>
        <taxon>Pseudomonadati</taxon>
        <taxon>Bacteroidota</taxon>
        <taxon>Sphingobacteriia</taxon>
        <taxon>Sphingobacteriales</taxon>
        <taxon>Sphingobacteriaceae</taxon>
        <taxon>Pseudopedobacter</taxon>
    </lineage>
</organism>
<evidence type="ECO:0000256" key="1">
    <source>
        <dbReference type="SAM" id="MobiDB-lite"/>
    </source>
</evidence>
<reference evidence="4" key="2">
    <citation type="submission" date="2011-02" db="EMBL/GenBank/DDBJ databases">
        <title>The complete genome of Pedobacter saltans DSM 12145.</title>
        <authorList>
            <consortium name="US DOE Joint Genome Institute (JGI-PGF)"/>
            <person name="Lucas S."/>
            <person name="Copeland A."/>
            <person name="Lapidus A."/>
            <person name="Bruce D."/>
            <person name="Goodwin L."/>
            <person name="Pitluck S."/>
            <person name="Kyrpides N."/>
            <person name="Mavromatis K."/>
            <person name="Pagani I."/>
            <person name="Ivanova N."/>
            <person name="Ovchinnikova G."/>
            <person name="Lu M."/>
            <person name="Detter J.C."/>
            <person name="Han C."/>
            <person name="Land M."/>
            <person name="Hauser L."/>
            <person name="Markowitz V."/>
            <person name="Cheng J.-F."/>
            <person name="Hugenholtz P."/>
            <person name="Woyke T."/>
            <person name="Wu D."/>
            <person name="Tindall B."/>
            <person name="Pomrenke H.G."/>
            <person name="Brambilla E."/>
            <person name="Klenk H.-P."/>
            <person name="Eisen J.A."/>
        </authorList>
    </citation>
    <scope>NUCLEOTIDE SEQUENCE [LARGE SCALE GENOMIC DNA]</scope>
    <source>
        <strain evidence="4">ATCC 51119 / DSM 12145 / JCM 21818 / LMG 10337 / NBRC 100064 / NCIMB 13643</strain>
    </source>
</reference>
<reference evidence="3 4" key="1">
    <citation type="journal article" date="2011" name="Stand. Genomic Sci.">
        <title>Complete genome sequence of the gliding, heparinolytic Pedobacter saltans type strain (113).</title>
        <authorList>
            <person name="Liolios K."/>
            <person name="Sikorski J."/>
            <person name="Lu M."/>
            <person name="Nolan M."/>
            <person name="Lapidus A."/>
            <person name="Lucas S."/>
            <person name="Hammon N."/>
            <person name="Deshpande S."/>
            <person name="Cheng J.F."/>
            <person name="Tapia R."/>
            <person name="Han C."/>
            <person name="Goodwin L."/>
            <person name="Pitluck S."/>
            <person name="Huntemann M."/>
            <person name="Ivanova N."/>
            <person name="Pagani I."/>
            <person name="Mavromatis K."/>
            <person name="Ovchinikova G."/>
            <person name="Pati A."/>
            <person name="Chen A."/>
            <person name="Palaniappan K."/>
            <person name="Land M."/>
            <person name="Hauser L."/>
            <person name="Brambilla E.M."/>
            <person name="Kotsyurbenko O."/>
            <person name="Rohde M."/>
            <person name="Tindall B.J."/>
            <person name="Abt B."/>
            <person name="Goker M."/>
            <person name="Detter J.C."/>
            <person name="Woyke T."/>
            <person name="Bristow J."/>
            <person name="Eisen J.A."/>
            <person name="Markowitz V."/>
            <person name="Hugenholtz P."/>
            <person name="Klenk H.P."/>
            <person name="Kyrpides N.C."/>
        </authorList>
    </citation>
    <scope>NUCLEOTIDE SEQUENCE [LARGE SCALE GENOMIC DNA]</scope>
    <source>
        <strain evidence="4">ATCC 51119 / DSM 12145 / JCM 21818 / LMG 10337 / NBRC 100064 / NCIMB 13643</strain>
    </source>
</reference>
<keyword evidence="2" id="KW-0732">Signal</keyword>
<feature type="signal peptide" evidence="2">
    <location>
        <begin position="1"/>
        <end position="24"/>
    </location>
</feature>
<name>F0SBJ0_PSESL</name>
<sequence>MKKSFLKISALGLMLAVMSANTFAQERPDRRRDASGKVENQNTREPMQRGMGMFNIPNATEEQKALLKEMSDKRAENEKALEATYTAKQKEIAANTSMNFRDKRAALSESYTDAQKEMVKKRSEELREIREKLNKTLTEEQRTGMRANGGQRQRSQN</sequence>
<feature type="chain" id="PRO_5005675299" evidence="2">
    <location>
        <begin position="25"/>
        <end position="157"/>
    </location>
</feature>